<reference evidence="2 3" key="1">
    <citation type="journal article" date="2012" name="J. Bacteriol.">
        <title>Complete genome sequence of Nocardia brasiliensis HUJEG-1.</title>
        <authorList>
            <person name="Vera-Cabrera L."/>
            <person name="Ortiz-Lopez R."/>
            <person name="Elizondo-Gonzalez R."/>
            <person name="Perez-Maya A.A."/>
            <person name="Ocampo-Candiani J."/>
        </authorList>
    </citation>
    <scope>NUCLEOTIDE SEQUENCE [LARGE SCALE GENOMIC DNA]</scope>
    <source>
        <strain evidence="3">ATCC 700358</strain>
    </source>
</reference>
<dbReference type="eggNOG" id="COG1426">
    <property type="taxonomic scope" value="Bacteria"/>
</dbReference>
<keyword evidence="3" id="KW-1185">Reference proteome</keyword>
<accession>K0F5Y4</accession>
<evidence type="ECO:0000313" key="3">
    <source>
        <dbReference type="Proteomes" id="UP000006304"/>
    </source>
</evidence>
<dbReference type="Gene3D" id="3.30.450.180">
    <property type="match status" value="1"/>
</dbReference>
<name>K0F5Y4_NOCB7</name>
<dbReference type="Proteomes" id="UP000006304">
    <property type="component" value="Chromosome"/>
</dbReference>
<evidence type="ECO:0000259" key="1">
    <source>
        <dbReference type="PROSITE" id="PS50943"/>
    </source>
</evidence>
<dbReference type="GO" id="GO:0003677">
    <property type="term" value="F:DNA binding"/>
    <property type="evidence" value="ECO:0007669"/>
    <property type="project" value="UniProtKB-KW"/>
</dbReference>
<sequence>MGGNGIGRRPNGAGLDRSGVIIPTLSVTMRQIREHKGLTRVSAYECHRITQNYLADLERGKYKPSSALLERLIAGYRLDADQARHLRELRARAVELIPEEELHRRVYADPAFGAHLQDLQERGIPAAYLSRVFNVIECNDLLRAVLPGLDEVDSILLWMFTPDARDIVVDWEPEAVRTVATVKGVLGRHRETVQAADVVRKLQHSKTCGEIWTSNIDISYGRDSTDLKLFRDRAGRIVSYSITMSEVPEASGLMLLRAIRKRCVPNMPPFEASAAGVAG</sequence>
<dbReference type="InterPro" id="IPR041413">
    <property type="entry name" value="MLTR_LBD"/>
</dbReference>
<dbReference type="Pfam" id="PF17765">
    <property type="entry name" value="MLTR_LBD"/>
    <property type="match status" value="1"/>
</dbReference>
<dbReference type="AlphaFoldDB" id="K0F5Y4"/>
<dbReference type="EMBL" id="CP003876">
    <property type="protein sequence ID" value="AFU02876.1"/>
    <property type="molecule type" value="Genomic_DNA"/>
</dbReference>
<evidence type="ECO:0000313" key="2">
    <source>
        <dbReference type="EMBL" id="AFU02876.1"/>
    </source>
</evidence>
<dbReference type="STRING" id="1133849.O3I_024615"/>
<dbReference type="PANTHER" id="PTHR35010:SF2">
    <property type="entry name" value="BLL4672 PROTEIN"/>
    <property type="match status" value="1"/>
</dbReference>
<dbReference type="SUPFAM" id="SSF47413">
    <property type="entry name" value="lambda repressor-like DNA-binding domains"/>
    <property type="match status" value="1"/>
</dbReference>
<dbReference type="InterPro" id="IPR010982">
    <property type="entry name" value="Lambda_DNA-bd_dom_sf"/>
</dbReference>
<dbReference type="PROSITE" id="PS50943">
    <property type="entry name" value="HTH_CROC1"/>
    <property type="match status" value="1"/>
</dbReference>
<dbReference type="SMART" id="SM00530">
    <property type="entry name" value="HTH_XRE"/>
    <property type="match status" value="1"/>
</dbReference>
<proteinExistence type="predicted"/>
<dbReference type="Pfam" id="PF13560">
    <property type="entry name" value="HTH_31"/>
    <property type="match status" value="1"/>
</dbReference>
<dbReference type="HOGENOM" id="CLU_996893_0_0_11"/>
<dbReference type="InterPro" id="IPR001387">
    <property type="entry name" value="Cro/C1-type_HTH"/>
</dbReference>
<protein>
    <submittedName>
        <fullName evidence="2">DNA-binding protein</fullName>
    </submittedName>
</protein>
<dbReference type="PANTHER" id="PTHR35010">
    <property type="entry name" value="BLL4672 PROTEIN-RELATED"/>
    <property type="match status" value="1"/>
</dbReference>
<gene>
    <name evidence="2" type="ORF">O3I_024615</name>
</gene>
<organism evidence="2 3">
    <name type="scientific">Nocardia brasiliensis (strain ATCC 700358 / HUJEG-1)</name>
    <dbReference type="NCBI Taxonomy" id="1133849"/>
    <lineage>
        <taxon>Bacteria</taxon>
        <taxon>Bacillati</taxon>
        <taxon>Actinomycetota</taxon>
        <taxon>Actinomycetes</taxon>
        <taxon>Mycobacteriales</taxon>
        <taxon>Nocardiaceae</taxon>
        <taxon>Nocardia</taxon>
    </lineage>
</organism>
<dbReference type="KEGG" id="nbr:O3I_024615"/>
<keyword evidence="2" id="KW-0238">DNA-binding</keyword>
<dbReference type="Gene3D" id="1.10.260.40">
    <property type="entry name" value="lambda repressor-like DNA-binding domains"/>
    <property type="match status" value="1"/>
</dbReference>
<dbReference type="CDD" id="cd00093">
    <property type="entry name" value="HTH_XRE"/>
    <property type="match status" value="1"/>
</dbReference>
<feature type="domain" description="HTH cro/C1-type" evidence="1">
    <location>
        <begin position="29"/>
        <end position="83"/>
    </location>
</feature>